<sequence>MKGNHRKSICKKIPTTWNSNIYIVMYQKARPRPRGVGLPAWFLQVSASSERGPVAHEHSKVFGEGGGTEDRAPPGPSSGVSNRDQTRVVNTPASANRTRKKTRSRYFSFHGLSVRGKQRAPPQTLPGESRARCGSGPRVCTLPGRVWALRPSPART</sequence>
<comment type="caution">
    <text evidence="2">The sequence shown here is derived from an EMBL/GenBank/DDBJ whole genome shotgun (WGS) entry which is preliminary data.</text>
</comment>
<evidence type="ECO:0000256" key="1">
    <source>
        <dbReference type="SAM" id="MobiDB-lite"/>
    </source>
</evidence>
<dbReference type="AlphaFoldDB" id="A0A834AEG0"/>
<name>A0A834AEG0_9CHIR</name>
<gene>
    <name evidence="2" type="ORF">HJG60_010759</name>
</gene>
<evidence type="ECO:0000313" key="2">
    <source>
        <dbReference type="EMBL" id="KAF6109484.1"/>
    </source>
</evidence>
<feature type="region of interest" description="Disordered" evidence="1">
    <location>
        <begin position="49"/>
        <end position="136"/>
    </location>
</feature>
<evidence type="ECO:0000313" key="3">
    <source>
        <dbReference type="Proteomes" id="UP000664940"/>
    </source>
</evidence>
<accession>A0A834AEG0</accession>
<dbReference type="EMBL" id="JABVXQ010000005">
    <property type="protein sequence ID" value="KAF6109484.1"/>
    <property type="molecule type" value="Genomic_DNA"/>
</dbReference>
<protein>
    <submittedName>
        <fullName evidence="2">Uncharacterized protein</fullName>
    </submittedName>
</protein>
<dbReference type="Proteomes" id="UP000664940">
    <property type="component" value="Unassembled WGS sequence"/>
</dbReference>
<feature type="compositionally biased region" description="Polar residues" evidence="1">
    <location>
        <begin position="78"/>
        <end position="96"/>
    </location>
</feature>
<reference evidence="2 3" key="1">
    <citation type="journal article" date="2020" name="Nature">
        <title>Six reference-quality genomes reveal evolution of bat adaptations.</title>
        <authorList>
            <person name="Jebb D."/>
            <person name="Huang Z."/>
            <person name="Pippel M."/>
            <person name="Hughes G.M."/>
            <person name="Lavrichenko K."/>
            <person name="Devanna P."/>
            <person name="Winkler S."/>
            <person name="Jermiin L.S."/>
            <person name="Skirmuntt E.C."/>
            <person name="Katzourakis A."/>
            <person name="Burkitt-Gray L."/>
            <person name="Ray D.A."/>
            <person name="Sullivan K.A.M."/>
            <person name="Roscito J.G."/>
            <person name="Kirilenko B.M."/>
            <person name="Davalos L.M."/>
            <person name="Corthals A.P."/>
            <person name="Power M.L."/>
            <person name="Jones G."/>
            <person name="Ransome R.D."/>
            <person name="Dechmann D.K.N."/>
            <person name="Locatelli A.G."/>
            <person name="Puechmaille S.J."/>
            <person name="Fedrigo O."/>
            <person name="Jarvis E.D."/>
            <person name="Hiller M."/>
            <person name="Vernes S.C."/>
            <person name="Myers E.W."/>
            <person name="Teeling E.C."/>
        </authorList>
    </citation>
    <scope>NUCLEOTIDE SEQUENCE [LARGE SCALE GENOMIC DNA]</scope>
    <source>
        <strain evidence="2">Bat1K_MPI-CBG_1</strain>
    </source>
</reference>
<proteinExistence type="predicted"/>
<organism evidence="2 3">
    <name type="scientific">Phyllostomus discolor</name>
    <name type="common">pale spear-nosed bat</name>
    <dbReference type="NCBI Taxonomy" id="89673"/>
    <lineage>
        <taxon>Eukaryota</taxon>
        <taxon>Metazoa</taxon>
        <taxon>Chordata</taxon>
        <taxon>Craniata</taxon>
        <taxon>Vertebrata</taxon>
        <taxon>Euteleostomi</taxon>
        <taxon>Mammalia</taxon>
        <taxon>Eutheria</taxon>
        <taxon>Laurasiatheria</taxon>
        <taxon>Chiroptera</taxon>
        <taxon>Yangochiroptera</taxon>
        <taxon>Phyllostomidae</taxon>
        <taxon>Phyllostominae</taxon>
        <taxon>Phyllostomus</taxon>
    </lineage>
</organism>